<proteinExistence type="inferred from homology"/>
<dbReference type="PANTHER" id="PTHR42809:SF1">
    <property type="entry name" value="FLAVODOXIN 1"/>
    <property type="match status" value="1"/>
</dbReference>
<feature type="domain" description="Flavodoxin-like" evidence="8">
    <location>
        <begin position="4"/>
        <end position="144"/>
    </location>
</feature>
<dbReference type="InterPro" id="IPR029039">
    <property type="entry name" value="Flavoprotein-like_sf"/>
</dbReference>
<dbReference type="GO" id="GO:0016651">
    <property type="term" value="F:oxidoreductase activity, acting on NAD(P)H"/>
    <property type="evidence" value="ECO:0007669"/>
    <property type="project" value="UniProtKB-ARBA"/>
</dbReference>
<organism evidence="9 10">
    <name type="scientific">Ligilactobacillus equi DPC 6820</name>
    <dbReference type="NCBI Taxonomy" id="1392007"/>
    <lineage>
        <taxon>Bacteria</taxon>
        <taxon>Bacillati</taxon>
        <taxon>Bacillota</taxon>
        <taxon>Bacilli</taxon>
        <taxon>Lactobacillales</taxon>
        <taxon>Lactobacillaceae</taxon>
        <taxon>Ligilactobacillus</taxon>
    </lineage>
</organism>
<comment type="cofactor">
    <cofactor evidence="1">
        <name>FMN</name>
        <dbReference type="ChEBI" id="CHEBI:58210"/>
    </cofactor>
</comment>
<evidence type="ECO:0000256" key="7">
    <source>
        <dbReference type="ARBA" id="ARBA00022982"/>
    </source>
</evidence>
<sequence length="149" mass="16049">MASAKVLYATITGNNEDVADIISEALENEGLDVDMQEISQEDPADLEAFDLVVICPYTYDEGALPDEGLDYYEDLADIELTGKVYGVAGSGDVFYEEYYCTAVDLFDEALAKTGATKGADAVKINLEADQEDIDALEAFAHKLAQAVDA</sequence>
<dbReference type="GO" id="GO:0010181">
    <property type="term" value="F:FMN binding"/>
    <property type="evidence" value="ECO:0007669"/>
    <property type="project" value="InterPro"/>
</dbReference>
<dbReference type="Gene3D" id="3.40.50.360">
    <property type="match status" value="1"/>
</dbReference>
<dbReference type="PROSITE" id="PS50902">
    <property type="entry name" value="FLAVODOXIN_LIKE"/>
    <property type="match status" value="1"/>
</dbReference>
<comment type="similarity">
    <text evidence="3">Belongs to the flavodoxin family.</text>
</comment>
<dbReference type="RefSeq" id="WP_023860146.1">
    <property type="nucleotide sequence ID" value="NZ_AWWH01000168.1"/>
</dbReference>
<comment type="function">
    <text evidence="2">Low-potential electron donor to a number of redox enzymes.</text>
</comment>
<gene>
    <name evidence="9" type="ORF">LEQ_0871</name>
</gene>
<evidence type="ECO:0000256" key="4">
    <source>
        <dbReference type="ARBA" id="ARBA00022448"/>
    </source>
</evidence>
<keyword evidence="6" id="KW-0288">FMN</keyword>
<dbReference type="Proteomes" id="UP000018559">
    <property type="component" value="Unassembled WGS sequence"/>
</dbReference>
<name>V7HWM7_9LACO</name>
<dbReference type="SUPFAM" id="SSF52218">
    <property type="entry name" value="Flavoproteins"/>
    <property type="match status" value="1"/>
</dbReference>
<evidence type="ECO:0000313" key="10">
    <source>
        <dbReference type="Proteomes" id="UP000018559"/>
    </source>
</evidence>
<keyword evidence="10" id="KW-1185">Reference proteome</keyword>
<accession>V7HWM7</accession>
<dbReference type="Pfam" id="PF00258">
    <property type="entry name" value="Flavodoxin_1"/>
    <property type="match status" value="1"/>
</dbReference>
<evidence type="ECO:0000256" key="6">
    <source>
        <dbReference type="ARBA" id="ARBA00022643"/>
    </source>
</evidence>
<evidence type="ECO:0000256" key="3">
    <source>
        <dbReference type="ARBA" id="ARBA00005267"/>
    </source>
</evidence>
<evidence type="ECO:0000259" key="8">
    <source>
        <dbReference type="PROSITE" id="PS50902"/>
    </source>
</evidence>
<dbReference type="PATRIC" id="fig|1392007.3.peg.1577"/>
<dbReference type="PANTHER" id="PTHR42809">
    <property type="entry name" value="FLAVODOXIN 2"/>
    <property type="match status" value="1"/>
</dbReference>
<dbReference type="InterPro" id="IPR050619">
    <property type="entry name" value="Flavodoxin"/>
</dbReference>
<keyword evidence="5" id="KW-0285">Flavoprotein</keyword>
<evidence type="ECO:0000256" key="5">
    <source>
        <dbReference type="ARBA" id="ARBA00022630"/>
    </source>
</evidence>
<evidence type="ECO:0000256" key="2">
    <source>
        <dbReference type="ARBA" id="ARBA00003297"/>
    </source>
</evidence>
<reference evidence="9 10" key="1">
    <citation type="journal article" date="2014" name="Genome Announc.">
        <title>The Genome of the Predominant Equine Lactobacillus Species, Lactobacillus equi, Is Reflective of Its Lifestyle Adaptations to an Herbivorous Host.</title>
        <authorList>
            <person name="O'Donnell M.M."/>
            <person name="Harris H.M."/>
            <person name="O'Toole P.W."/>
            <person name="Ross R.P."/>
        </authorList>
    </citation>
    <scope>NUCLEOTIDE SEQUENCE [LARGE SCALE GENOMIC DNA]</scope>
    <source>
        <strain evidence="9 10">DPC 6820</strain>
    </source>
</reference>
<keyword evidence="7" id="KW-0249">Electron transport</keyword>
<dbReference type="EMBL" id="AWWH01000168">
    <property type="protein sequence ID" value="ETA73613.1"/>
    <property type="molecule type" value="Genomic_DNA"/>
</dbReference>
<dbReference type="AlphaFoldDB" id="V7HWM7"/>
<evidence type="ECO:0000313" key="9">
    <source>
        <dbReference type="EMBL" id="ETA73613.1"/>
    </source>
</evidence>
<dbReference type="NCBIfam" id="NF005587">
    <property type="entry name" value="PRK07308.1"/>
    <property type="match status" value="1"/>
</dbReference>
<keyword evidence="4" id="KW-0813">Transport</keyword>
<evidence type="ECO:0000256" key="1">
    <source>
        <dbReference type="ARBA" id="ARBA00001917"/>
    </source>
</evidence>
<dbReference type="InterPro" id="IPR008254">
    <property type="entry name" value="Flavodoxin/NO_synth"/>
</dbReference>
<comment type="caution">
    <text evidence="9">The sequence shown here is derived from an EMBL/GenBank/DDBJ whole genome shotgun (WGS) entry which is preliminary data.</text>
</comment>
<protein>
    <submittedName>
        <fullName evidence="9">Flavodoxin</fullName>
    </submittedName>
</protein>